<keyword evidence="2 10" id="KW-0813">Transport</keyword>
<dbReference type="InterPro" id="IPR037066">
    <property type="entry name" value="Plug_dom_sf"/>
</dbReference>
<dbReference type="InterPro" id="IPR012910">
    <property type="entry name" value="Plug_dom"/>
</dbReference>
<accession>A0A1M4VLQ1</accession>
<dbReference type="Gene3D" id="2.40.170.20">
    <property type="entry name" value="TonB-dependent receptor, beta-barrel domain"/>
    <property type="match status" value="1"/>
</dbReference>
<feature type="domain" description="TonB-dependent receptor-like beta-barrel" evidence="12">
    <location>
        <begin position="469"/>
        <end position="770"/>
    </location>
</feature>
<dbReference type="Gene3D" id="2.170.130.10">
    <property type="entry name" value="TonB-dependent receptor, plug domain"/>
    <property type="match status" value="1"/>
</dbReference>
<dbReference type="GO" id="GO:0044718">
    <property type="term" value="P:siderophore transmembrane transport"/>
    <property type="evidence" value="ECO:0007669"/>
    <property type="project" value="TreeGrafter"/>
</dbReference>
<name>A0A1M4VLQ1_9SPHI</name>
<dbReference type="InterPro" id="IPR008969">
    <property type="entry name" value="CarboxyPept-like_regulatory"/>
</dbReference>
<feature type="domain" description="TonB-dependent receptor plug" evidence="13">
    <location>
        <begin position="124"/>
        <end position="228"/>
    </location>
</feature>
<evidence type="ECO:0000256" key="11">
    <source>
        <dbReference type="RuleBase" id="RU003357"/>
    </source>
</evidence>
<dbReference type="PANTHER" id="PTHR30069">
    <property type="entry name" value="TONB-DEPENDENT OUTER MEMBRANE RECEPTOR"/>
    <property type="match status" value="1"/>
</dbReference>
<dbReference type="Proteomes" id="UP000184287">
    <property type="component" value="Unassembled WGS sequence"/>
</dbReference>
<keyword evidence="4 10" id="KW-0812">Transmembrane</keyword>
<evidence type="ECO:0000256" key="6">
    <source>
        <dbReference type="ARBA" id="ARBA00023077"/>
    </source>
</evidence>
<gene>
    <name evidence="14" type="ORF">SAMN04488522_101946</name>
</gene>
<evidence type="ECO:0000259" key="12">
    <source>
        <dbReference type="Pfam" id="PF00593"/>
    </source>
</evidence>
<evidence type="ECO:0000256" key="9">
    <source>
        <dbReference type="ARBA" id="ARBA00023237"/>
    </source>
</evidence>
<comment type="subcellular location">
    <subcellularLocation>
        <location evidence="1 10">Cell outer membrane</location>
        <topology evidence="1 10">Multi-pass membrane protein</topology>
    </subcellularLocation>
</comment>
<evidence type="ECO:0000256" key="4">
    <source>
        <dbReference type="ARBA" id="ARBA00022692"/>
    </source>
</evidence>
<evidence type="ECO:0000256" key="7">
    <source>
        <dbReference type="ARBA" id="ARBA00023136"/>
    </source>
</evidence>
<protein>
    <submittedName>
        <fullName evidence="14">Iron complex outermembrane recepter protein</fullName>
    </submittedName>
</protein>
<dbReference type="PROSITE" id="PS52016">
    <property type="entry name" value="TONB_DEPENDENT_REC_3"/>
    <property type="match status" value="1"/>
</dbReference>
<evidence type="ECO:0000256" key="1">
    <source>
        <dbReference type="ARBA" id="ARBA00004571"/>
    </source>
</evidence>
<dbReference type="InterPro" id="IPR000531">
    <property type="entry name" value="Beta-barrel_TonB"/>
</dbReference>
<comment type="similarity">
    <text evidence="10 11">Belongs to the TonB-dependent receptor family.</text>
</comment>
<dbReference type="GO" id="GO:0009279">
    <property type="term" value="C:cell outer membrane"/>
    <property type="evidence" value="ECO:0007669"/>
    <property type="project" value="UniProtKB-SubCell"/>
</dbReference>
<dbReference type="SUPFAM" id="SSF49464">
    <property type="entry name" value="Carboxypeptidase regulatory domain-like"/>
    <property type="match status" value="1"/>
</dbReference>
<dbReference type="InterPro" id="IPR039426">
    <property type="entry name" value="TonB-dep_rcpt-like"/>
</dbReference>
<dbReference type="Pfam" id="PF00593">
    <property type="entry name" value="TonB_dep_Rec_b-barrel"/>
    <property type="match status" value="1"/>
</dbReference>
<dbReference type="GO" id="GO:0015344">
    <property type="term" value="F:siderophore uptake transmembrane transporter activity"/>
    <property type="evidence" value="ECO:0007669"/>
    <property type="project" value="TreeGrafter"/>
</dbReference>
<evidence type="ECO:0000259" key="13">
    <source>
        <dbReference type="Pfam" id="PF07715"/>
    </source>
</evidence>
<dbReference type="SUPFAM" id="SSF56935">
    <property type="entry name" value="Porins"/>
    <property type="match status" value="1"/>
</dbReference>
<dbReference type="PANTHER" id="PTHR30069:SF29">
    <property type="entry name" value="HEMOGLOBIN AND HEMOGLOBIN-HAPTOGLOBIN-BINDING PROTEIN 1-RELATED"/>
    <property type="match status" value="1"/>
</dbReference>
<sequence length="810" mass="91894">MAVTITMKKICFLIISLFICSALFAQEYRLSGKVFGPLGRPVRDVELSLMGLSQSVKSGFDGSFSFKLTRRGDHYLLASAAGFALYNQKVSLRQDSVFVIVRLNTALHQLEDVNIVENRALKRQQEESMNVETVKRDFILRNLGGSLMKSLERLPGIKTIGIGSGQSKPLIRGMGFNRVVVTDKGMKHEGQQWGADHGLEIDQFSTAEVEVIKGAASFVYGSDAIAGVIDVKSPLPPAINSLGGAIDFIGKTNNGWYGTSLNLNGRKKYWFFDSRITYQNYGDYKVPADSVYIYDYAVALNKGHLRNTAGRETDLHFSTGYTKGAFRSVLYFSNVHQKSGFFANAHGLEPRRVDAGLHDASSRDILMPKQEVNHFKLINRTVFEFNGHRLKFDLGYQHNFRQEHSNYVNHGYMPPIYPADRKEPSDLEREFDKRVYAANLSDQLQLGKHELNFGLNSEYQNNQINGWSFLVPAFRQFTAGLFVYDKYKLNNNLFVHGALRYDFGNVHLDHYQDWFLSPVGSGNPQVYQHLTRAADLKRTFNSLVYSLGINFNKDQFELKWNMGKSFRMPIPKELGANGVNYHYFSYEKGNPNLSPELSYQADLGLSWKAEKWSVAFSPFYNYFPNYIYLNPTADHDYDYGAGNQIFQYAQSRVMRYGAELQLKLKLLKNLSTEALAEYLYAKQLSGDKKGYVLPFSPPPSLLLNLTYSADLSKALTNAYFSVDYRITAKQHRIVPPEKKTEGYGIFNIQAGTKINVNGMPVSVNLQAQNLLNTKYLNHTSFYRLIELPEAGRNLILSISIPFKINKNQIH</sequence>
<keyword evidence="3 10" id="KW-1134">Transmembrane beta strand</keyword>
<evidence type="ECO:0000313" key="14">
    <source>
        <dbReference type="EMBL" id="SHE69787.1"/>
    </source>
</evidence>
<dbReference type="InterPro" id="IPR036942">
    <property type="entry name" value="Beta-barrel_TonB_sf"/>
</dbReference>
<reference evidence="15" key="1">
    <citation type="submission" date="2016-11" db="EMBL/GenBank/DDBJ databases">
        <authorList>
            <person name="Varghese N."/>
            <person name="Submissions S."/>
        </authorList>
    </citation>
    <scope>NUCLEOTIDE SEQUENCE [LARGE SCALE GENOMIC DNA]</scope>
    <source>
        <strain evidence="15">DSM 16990</strain>
    </source>
</reference>
<evidence type="ECO:0000256" key="10">
    <source>
        <dbReference type="PROSITE-ProRule" id="PRU01360"/>
    </source>
</evidence>
<evidence type="ECO:0000256" key="2">
    <source>
        <dbReference type="ARBA" id="ARBA00022448"/>
    </source>
</evidence>
<evidence type="ECO:0000256" key="8">
    <source>
        <dbReference type="ARBA" id="ARBA00023170"/>
    </source>
</evidence>
<dbReference type="AlphaFoldDB" id="A0A1M4VLQ1"/>
<evidence type="ECO:0000313" key="15">
    <source>
        <dbReference type="Proteomes" id="UP000184287"/>
    </source>
</evidence>
<keyword evidence="8" id="KW-0675">Receptor</keyword>
<dbReference type="EMBL" id="FQUQ01000001">
    <property type="protein sequence ID" value="SHE69787.1"/>
    <property type="molecule type" value="Genomic_DNA"/>
</dbReference>
<dbReference type="STRING" id="288992.SAMN04488522_101946"/>
<keyword evidence="5" id="KW-0732">Signal</keyword>
<keyword evidence="15" id="KW-1185">Reference proteome</keyword>
<evidence type="ECO:0000256" key="3">
    <source>
        <dbReference type="ARBA" id="ARBA00022452"/>
    </source>
</evidence>
<organism evidence="14 15">
    <name type="scientific">Pedobacter caeni</name>
    <dbReference type="NCBI Taxonomy" id="288992"/>
    <lineage>
        <taxon>Bacteria</taxon>
        <taxon>Pseudomonadati</taxon>
        <taxon>Bacteroidota</taxon>
        <taxon>Sphingobacteriia</taxon>
        <taxon>Sphingobacteriales</taxon>
        <taxon>Sphingobacteriaceae</taxon>
        <taxon>Pedobacter</taxon>
    </lineage>
</organism>
<keyword evidence="7 10" id="KW-0472">Membrane</keyword>
<dbReference type="Pfam" id="PF07715">
    <property type="entry name" value="Plug"/>
    <property type="match status" value="1"/>
</dbReference>
<keyword evidence="9 10" id="KW-0998">Cell outer membrane</keyword>
<keyword evidence="6 11" id="KW-0798">TonB box</keyword>
<proteinExistence type="inferred from homology"/>
<evidence type="ECO:0000256" key="5">
    <source>
        <dbReference type="ARBA" id="ARBA00022729"/>
    </source>
</evidence>